<dbReference type="GO" id="GO:0006412">
    <property type="term" value="P:translation"/>
    <property type="evidence" value="ECO:0007669"/>
    <property type="project" value="UniProtKB-UniRule"/>
</dbReference>
<dbReference type="AlphaFoldDB" id="A0A5E6MMH0"/>
<dbReference type="InterPro" id="IPR000456">
    <property type="entry name" value="Ribosomal_bL17"/>
</dbReference>
<gene>
    <name evidence="4 7" type="primary">rplQ</name>
    <name evidence="7" type="ORF">MAMT_01333</name>
</gene>
<dbReference type="OrthoDB" id="9809073at2"/>
<protein>
    <recommendedName>
        <fullName evidence="4">Large ribosomal subunit protein bL17</fullName>
    </recommendedName>
</protein>
<dbReference type="Pfam" id="PF01196">
    <property type="entry name" value="Ribosomal_L17"/>
    <property type="match status" value="1"/>
</dbReference>
<keyword evidence="3 4" id="KW-0687">Ribonucleoprotein</keyword>
<feature type="region of interest" description="Disordered" evidence="6">
    <location>
        <begin position="116"/>
        <end position="151"/>
    </location>
</feature>
<organism evidence="7 8">
    <name type="scientific">Methylacidimicrobium tartarophylax</name>
    <dbReference type="NCBI Taxonomy" id="1041768"/>
    <lineage>
        <taxon>Bacteria</taxon>
        <taxon>Pseudomonadati</taxon>
        <taxon>Verrucomicrobiota</taxon>
        <taxon>Methylacidimicrobium</taxon>
    </lineage>
</organism>
<comment type="subunit">
    <text evidence="4">Part of the 50S ribosomal subunit. Contacts protein L32.</text>
</comment>
<dbReference type="SUPFAM" id="SSF64263">
    <property type="entry name" value="Prokaryotic ribosomal protein L17"/>
    <property type="match status" value="1"/>
</dbReference>
<dbReference type="RefSeq" id="WP_142660183.1">
    <property type="nucleotide sequence ID" value="NZ_CABFVA020000072.1"/>
</dbReference>
<reference evidence="7 8" key="1">
    <citation type="submission" date="2019-09" db="EMBL/GenBank/DDBJ databases">
        <authorList>
            <person name="Cremers G."/>
        </authorList>
    </citation>
    <scope>NUCLEOTIDE SEQUENCE [LARGE SCALE GENOMIC DNA]</scope>
    <source>
        <strain evidence="7">4A</strain>
    </source>
</reference>
<evidence type="ECO:0000313" key="7">
    <source>
        <dbReference type="EMBL" id="VVM06624.1"/>
    </source>
</evidence>
<dbReference type="HAMAP" id="MF_01368">
    <property type="entry name" value="Ribosomal_bL17"/>
    <property type="match status" value="1"/>
</dbReference>
<sequence>MRHLKRRGKLGRLSKHRESLLANLATALIQHNRTTTTLSKAKALQPYAEKLVTLAKKGALHHRRLAASRLHGKEAVQKLFGELGPRFAQRAGGYTRVTKIGYRLSDAARMAVIEWTEPGTPGEGGEHPAKESKAAKAGTPSEAATTASASA</sequence>
<evidence type="ECO:0000256" key="2">
    <source>
        <dbReference type="ARBA" id="ARBA00022980"/>
    </source>
</evidence>
<comment type="similarity">
    <text evidence="1 4 5">Belongs to the bacterial ribosomal protein bL17 family.</text>
</comment>
<feature type="compositionally biased region" description="Low complexity" evidence="6">
    <location>
        <begin position="137"/>
        <end position="151"/>
    </location>
</feature>
<dbReference type="PANTHER" id="PTHR14413">
    <property type="entry name" value="RIBOSOMAL PROTEIN L17"/>
    <property type="match status" value="1"/>
</dbReference>
<proteinExistence type="inferred from homology"/>
<name>A0A5E6MMH0_9BACT</name>
<accession>A0A5E6MMH0</accession>
<dbReference type="InterPro" id="IPR036373">
    <property type="entry name" value="Ribosomal_bL17_sf"/>
</dbReference>
<evidence type="ECO:0000256" key="6">
    <source>
        <dbReference type="SAM" id="MobiDB-lite"/>
    </source>
</evidence>
<dbReference type="Gene3D" id="3.90.1030.10">
    <property type="entry name" value="Ribosomal protein L17"/>
    <property type="match status" value="1"/>
</dbReference>
<evidence type="ECO:0000256" key="5">
    <source>
        <dbReference type="RuleBase" id="RU000660"/>
    </source>
</evidence>
<evidence type="ECO:0000256" key="4">
    <source>
        <dbReference type="HAMAP-Rule" id="MF_01368"/>
    </source>
</evidence>
<dbReference type="PANTHER" id="PTHR14413:SF16">
    <property type="entry name" value="LARGE RIBOSOMAL SUBUNIT PROTEIN BL17M"/>
    <property type="match status" value="1"/>
</dbReference>
<dbReference type="GO" id="GO:0003735">
    <property type="term" value="F:structural constituent of ribosome"/>
    <property type="evidence" value="ECO:0007669"/>
    <property type="project" value="InterPro"/>
</dbReference>
<evidence type="ECO:0000256" key="3">
    <source>
        <dbReference type="ARBA" id="ARBA00023274"/>
    </source>
</evidence>
<feature type="compositionally biased region" description="Basic and acidic residues" evidence="6">
    <location>
        <begin position="124"/>
        <end position="134"/>
    </location>
</feature>
<dbReference type="Proteomes" id="UP000334923">
    <property type="component" value="Unassembled WGS sequence"/>
</dbReference>
<dbReference type="EMBL" id="CABFVA020000072">
    <property type="protein sequence ID" value="VVM06624.1"/>
    <property type="molecule type" value="Genomic_DNA"/>
</dbReference>
<keyword evidence="2 4" id="KW-0689">Ribosomal protein</keyword>
<evidence type="ECO:0000256" key="1">
    <source>
        <dbReference type="ARBA" id="ARBA00008777"/>
    </source>
</evidence>
<keyword evidence="8" id="KW-1185">Reference proteome</keyword>
<evidence type="ECO:0000313" key="8">
    <source>
        <dbReference type="Proteomes" id="UP000334923"/>
    </source>
</evidence>
<dbReference type="NCBIfam" id="TIGR00059">
    <property type="entry name" value="L17"/>
    <property type="match status" value="1"/>
</dbReference>
<dbReference type="GO" id="GO:0022625">
    <property type="term" value="C:cytosolic large ribosomal subunit"/>
    <property type="evidence" value="ECO:0007669"/>
    <property type="project" value="TreeGrafter"/>
</dbReference>